<dbReference type="SUPFAM" id="SSF53850">
    <property type="entry name" value="Periplasmic binding protein-like II"/>
    <property type="match status" value="1"/>
</dbReference>
<dbReference type="AlphaFoldDB" id="A0A1G9TPL1"/>
<reference evidence="1 2" key="1">
    <citation type="submission" date="2016-10" db="EMBL/GenBank/DDBJ databases">
        <authorList>
            <person name="de Groot N.N."/>
        </authorList>
    </citation>
    <scope>NUCLEOTIDE SEQUENCE [LARGE SCALE GENOMIC DNA]</scope>
    <source>
        <strain evidence="1 2">DSM 17813</strain>
    </source>
</reference>
<evidence type="ECO:0000313" key="2">
    <source>
        <dbReference type="Proteomes" id="UP000182146"/>
    </source>
</evidence>
<evidence type="ECO:0000313" key="1">
    <source>
        <dbReference type="EMBL" id="SDM49045.1"/>
    </source>
</evidence>
<dbReference type="RefSeq" id="WP_052446360.1">
    <property type="nucleotide sequence ID" value="NZ_FNGU01000006.1"/>
</dbReference>
<dbReference type="Gene3D" id="3.40.190.10">
    <property type="entry name" value="Periplasmic binding protein-like II"/>
    <property type="match status" value="2"/>
</dbReference>
<dbReference type="Proteomes" id="UP000182146">
    <property type="component" value="Unassembled WGS sequence"/>
</dbReference>
<dbReference type="Pfam" id="PF12974">
    <property type="entry name" value="Phosphonate-bd"/>
    <property type="match status" value="1"/>
</dbReference>
<dbReference type="EMBL" id="FNGU01000006">
    <property type="protein sequence ID" value="SDM49045.1"/>
    <property type="molecule type" value="Genomic_DNA"/>
</dbReference>
<dbReference type="STRING" id="392333.SAMN05660860_02653"/>
<sequence length="291" mass="31868">MDPRFKSARRFVGVLCGLLIVPSLLLAPACAWSLTYCPLPMVDPARVVTESRPFLDYLSRALGRDIRIDYRPSNAEVVRAFSEDKIDLAEIGPLPYLVLRETVPHAQALLFFLEEGATRTYTCALVAPFDGAADPRALLADRPQELVVPQMLSTCGPLSAVWLLHQCDPEMAPPPFRALGNHESVALSVIRAEVPAGSMKTLIARRYASLGLRILAETPPLPVFALVVNTRTLSEETIADIARALCAAGPAERTGWTIGRHGFEKAEENAYRPLEEMLGKLGRRAGDFLLP</sequence>
<organism evidence="1 2">
    <name type="scientific">Geoalkalibacter ferrihydriticus</name>
    <dbReference type="NCBI Taxonomy" id="392333"/>
    <lineage>
        <taxon>Bacteria</taxon>
        <taxon>Pseudomonadati</taxon>
        <taxon>Thermodesulfobacteriota</taxon>
        <taxon>Desulfuromonadia</taxon>
        <taxon>Desulfuromonadales</taxon>
        <taxon>Geoalkalibacteraceae</taxon>
        <taxon>Geoalkalibacter</taxon>
    </lineage>
</organism>
<name>A0A1G9TPL1_9BACT</name>
<protein>
    <submittedName>
        <fullName evidence="1">Phosphonate transport system substrate-binding protein</fullName>
    </submittedName>
</protein>
<gene>
    <name evidence="1" type="ORF">SAMN05660860_02653</name>
</gene>
<accession>A0A1G9TPL1</accession>
<proteinExistence type="predicted"/>
<dbReference type="OrthoDB" id="225238at2"/>